<feature type="compositionally biased region" description="Basic and acidic residues" evidence="6">
    <location>
        <begin position="475"/>
        <end position="487"/>
    </location>
</feature>
<gene>
    <name evidence="9" type="primary">CKAP2</name>
</gene>
<dbReference type="InParanoid" id="A0A6J0T9N4"/>
<accession>A0A6J0T9N4</accession>
<dbReference type="InterPro" id="IPR026165">
    <property type="entry name" value="CKAP2_fam"/>
</dbReference>
<dbReference type="InterPro" id="IPR029197">
    <property type="entry name" value="CKAP2_C"/>
</dbReference>
<keyword evidence="8" id="KW-1185">Reference proteome</keyword>
<evidence type="ECO:0000313" key="8">
    <source>
        <dbReference type="Proteomes" id="UP001652642"/>
    </source>
</evidence>
<reference evidence="9" key="2">
    <citation type="submission" date="2025-08" db="UniProtKB">
        <authorList>
            <consortium name="RefSeq"/>
        </authorList>
    </citation>
    <scope>IDENTIFICATION</scope>
</reference>
<dbReference type="CTD" id="26586"/>
<evidence type="ECO:0000313" key="9">
    <source>
        <dbReference type="RefSeq" id="XP_020643665.2"/>
    </source>
</evidence>
<dbReference type="GO" id="GO:0007026">
    <property type="term" value="P:negative regulation of microtubule depolymerization"/>
    <property type="evidence" value="ECO:0007669"/>
    <property type="project" value="TreeGrafter"/>
</dbReference>
<keyword evidence="4" id="KW-0597">Phosphoprotein</keyword>
<feature type="compositionally biased region" description="Polar residues" evidence="6">
    <location>
        <begin position="117"/>
        <end position="126"/>
    </location>
</feature>
<name>A0A6J0T9N4_9SAUR</name>
<evidence type="ECO:0000256" key="3">
    <source>
        <dbReference type="ARBA" id="ARBA00022490"/>
    </source>
</evidence>
<evidence type="ECO:0000256" key="6">
    <source>
        <dbReference type="SAM" id="MobiDB-lite"/>
    </source>
</evidence>
<evidence type="ECO:0000256" key="5">
    <source>
        <dbReference type="ARBA" id="ARBA00023212"/>
    </source>
</evidence>
<keyword evidence="3" id="KW-0963">Cytoplasm</keyword>
<keyword evidence="5" id="KW-0206">Cytoskeleton</keyword>
<dbReference type="GO" id="GO:0015630">
    <property type="term" value="C:microtubule cytoskeleton"/>
    <property type="evidence" value="ECO:0007669"/>
    <property type="project" value="TreeGrafter"/>
</dbReference>
<dbReference type="OrthoDB" id="9945093at2759"/>
<evidence type="ECO:0000259" key="7">
    <source>
        <dbReference type="Pfam" id="PF15297"/>
    </source>
</evidence>
<dbReference type="Proteomes" id="UP001652642">
    <property type="component" value="Chromosome 1"/>
</dbReference>
<dbReference type="PANTHER" id="PTHR16076:SF8">
    <property type="entry name" value="CYTOSKELETON-ASSOCIATED PROTEIN 2"/>
    <property type="match status" value="1"/>
</dbReference>
<feature type="compositionally biased region" description="Basic and acidic residues" evidence="6">
    <location>
        <begin position="260"/>
        <end position="272"/>
    </location>
</feature>
<evidence type="ECO:0000256" key="2">
    <source>
        <dbReference type="ARBA" id="ARBA00009468"/>
    </source>
</evidence>
<dbReference type="InterPro" id="IPR042538">
    <property type="entry name" value="Nucleoporin_Nup155_C_3"/>
</dbReference>
<comment type="similarity">
    <text evidence="2">Belongs to the CKAP2 family.</text>
</comment>
<dbReference type="RefSeq" id="XP_020643665.2">
    <property type="nucleotide sequence ID" value="XM_020788006.2"/>
</dbReference>
<dbReference type="PANTHER" id="PTHR16076">
    <property type="entry name" value="CYTOSKELETON ASSOCIATED PROTEIN 2-RELATED"/>
    <property type="match status" value="1"/>
</dbReference>
<feature type="domain" description="Cytoskeleton-associated protein 2 C-terminal" evidence="7">
    <location>
        <begin position="249"/>
        <end position="601"/>
    </location>
</feature>
<feature type="region of interest" description="Disordered" evidence="6">
    <location>
        <begin position="117"/>
        <end position="297"/>
    </location>
</feature>
<dbReference type="AlphaFoldDB" id="A0A6J0T9N4"/>
<organism evidence="8 9">
    <name type="scientific">Pogona vitticeps</name>
    <name type="common">central bearded dragon</name>
    <dbReference type="NCBI Taxonomy" id="103695"/>
    <lineage>
        <taxon>Eukaryota</taxon>
        <taxon>Metazoa</taxon>
        <taxon>Chordata</taxon>
        <taxon>Craniata</taxon>
        <taxon>Vertebrata</taxon>
        <taxon>Euteleostomi</taxon>
        <taxon>Lepidosauria</taxon>
        <taxon>Squamata</taxon>
        <taxon>Bifurcata</taxon>
        <taxon>Unidentata</taxon>
        <taxon>Episquamata</taxon>
        <taxon>Toxicofera</taxon>
        <taxon>Iguania</taxon>
        <taxon>Acrodonta</taxon>
        <taxon>Agamidae</taxon>
        <taxon>Amphibolurinae</taxon>
        <taxon>Pogona</taxon>
    </lineage>
</organism>
<dbReference type="GeneID" id="110076111"/>
<evidence type="ECO:0000256" key="4">
    <source>
        <dbReference type="ARBA" id="ARBA00022553"/>
    </source>
</evidence>
<reference evidence="8" key="1">
    <citation type="submission" date="2025-05" db="UniProtKB">
        <authorList>
            <consortium name="RefSeq"/>
        </authorList>
    </citation>
    <scope>NUCLEOTIDE SEQUENCE [LARGE SCALE GENOMIC DNA]</scope>
</reference>
<dbReference type="KEGG" id="pvt:110076111"/>
<dbReference type="Gene3D" id="1.20.120.1880">
    <property type="entry name" value="Nucleoporin, helical C-terminal domain"/>
    <property type="match status" value="1"/>
</dbReference>
<protein>
    <submittedName>
        <fullName evidence="9">Cytoskeleton-associated protein 2</fullName>
    </submittedName>
</protein>
<comment type="subcellular location">
    <subcellularLocation>
        <location evidence="1">Cytoplasm</location>
        <location evidence="1">Cytoskeleton</location>
    </subcellularLocation>
</comment>
<evidence type="ECO:0000256" key="1">
    <source>
        <dbReference type="ARBA" id="ARBA00004245"/>
    </source>
</evidence>
<sequence>MEDKENAHGCTWNQTDTTLEQNVASPNISKSPTVLKQISAVTNCNPLSSSTAIISKSSETKTKNMSFNQTLLLKQNTKEKQLKTPALNSGACLSERRVLGSYRGKIVSSKINSFRKTMENQGSRNSWAVPPKSAGKMGSISGSAGDAKVTSTGCPSKPAGSTSQIKPTVRVSVSNPKPILSYEKQSATSVNKAAAQRKPDKSSKPLLVPSCANISAHKPKKPLLPKSGTGSLLEPVSDPHGTVSASKPLDHRKTALAKSAEMRRSQVAERRASKMIKKPPASVSADRRPETETLQQNTNKRVESFWAAIAEEDEQSLVNDGVKKTLAECLSLIEKGFPGDTVHSTLEKLILKVPDAKKLAKYWVCQMRLEQCRSIEKVLSIYENAILAGAQPKDELRHALVDAMKSTRNETKSDEECLKNNITQNHEAEVNKDEVKIGKALNKVSFEKIVNSNNEEASQKATETCVESEQGGFQPEKKLRNEHSRKSTVLKKEEQSVGNEEEILAFKTPENVKRGSYIKYNLSTTPYLESAKKKLQSETNNSAVKDLKFLTPVRRSRRIQDKESKLPNILKDHNLCVSSLEQLGELGDDGIAFIYRQNSAL</sequence>
<feature type="region of interest" description="Disordered" evidence="6">
    <location>
        <begin position="468"/>
        <end position="487"/>
    </location>
</feature>
<feature type="compositionally biased region" description="Polar residues" evidence="6">
    <location>
        <begin position="149"/>
        <end position="175"/>
    </location>
</feature>
<dbReference type="Pfam" id="PF15297">
    <property type="entry name" value="CKAP2_C"/>
    <property type="match status" value="1"/>
</dbReference>
<proteinExistence type="inferred from homology"/>